<dbReference type="GeneID" id="87890136"/>
<protein>
    <submittedName>
        <fullName evidence="1">Uncharacterized protein</fullName>
    </submittedName>
</protein>
<name>A0AAJ0H471_9PEZI</name>
<dbReference type="AlphaFoldDB" id="A0AAJ0H471"/>
<proteinExistence type="predicted"/>
<evidence type="ECO:0000313" key="2">
    <source>
        <dbReference type="Proteomes" id="UP001273166"/>
    </source>
</evidence>
<accession>A0AAJ0H471</accession>
<reference evidence="1" key="2">
    <citation type="submission" date="2023-06" db="EMBL/GenBank/DDBJ databases">
        <authorList>
            <consortium name="Lawrence Berkeley National Laboratory"/>
            <person name="Mondo S.J."/>
            <person name="Hensen N."/>
            <person name="Bonometti L."/>
            <person name="Westerberg I."/>
            <person name="Brannstrom I.O."/>
            <person name="Guillou S."/>
            <person name="Cros-Aarteil S."/>
            <person name="Calhoun S."/>
            <person name="Haridas S."/>
            <person name="Kuo A."/>
            <person name="Pangilinan J."/>
            <person name="Riley R."/>
            <person name="Labutti K."/>
            <person name="Andreopoulos B."/>
            <person name="Lipzen A."/>
            <person name="Chen C."/>
            <person name="Yanf M."/>
            <person name="Daum C."/>
            <person name="Ng V."/>
            <person name="Clum A."/>
            <person name="Steindorff A."/>
            <person name="Ohm R."/>
            <person name="Martin F."/>
            <person name="Silar P."/>
            <person name="Natvig D."/>
            <person name="Lalanne C."/>
            <person name="Gautier V."/>
            <person name="Ament-Velasquez S.L."/>
            <person name="Kruys A."/>
            <person name="Hutchinson M.I."/>
            <person name="Powell A.J."/>
            <person name="Barry K."/>
            <person name="Miller A.N."/>
            <person name="Grigoriev I.V."/>
            <person name="Debuchy R."/>
            <person name="Gladieux P."/>
            <person name="Thoren M.H."/>
            <person name="Johannesson H."/>
        </authorList>
    </citation>
    <scope>NUCLEOTIDE SEQUENCE</scope>
    <source>
        <strain evidence="1">CBS 333.67</strain>
    </source>
</reference>
<evidence type="ECO:0000313" key="1">
    <source>
        <dbReference type="EMBL" id="KAK3311486.1"/>
    </source>
</evidence>
<keyword evidence="2" id="KW-1185">Reference proteome</keyword>
<gene>
    <name evidence="1" type="ORF">B0T15DRAFT_77695</name>
</gene>
<dbReference type="RefSeq" id="XP_062727266.1">
    <property type="nucleotide sequence ID" value="XM_062871307.1"/>
</dbReference>
<reference evidence="1" key="1">
    <citation type="journal article" date="2023" name="Mol. Phylogenet. Evol.">
        <title>Genome-scale phylogeny and comparative genomics of the fungal order Sordariales.</title>
        <authorList>
            <person name="Hensen N."/>
            <person name="Bonometti L."/>
            <person name="Westerberg I."/>
            <person name="Brannstrom I.O."/>
            <person name="Guillou S."/>
            <person name="Cros-Aarteil S."/>
            <person name="Calhoun S."/>
            <person name="Haridas S."/>
            <person name="Kuo A."/>
            <person name="Mondo S."/>
            <person name="Pangilinan J."/>
            <person name="Riley R."/>
            <person name="LaButti K."/>
            <person name="Andreopoulos B."/>
            <person name="Lipzen A."/>
            <person name="Chen C."/>
            <person name="Yan M."/>
            <person name="Daum C."/>
            <person name="Ng V."/>
            <person name="Clum A."/>
            <person name="Steindorff A."/>
            <person name="Ohm R.A."/>
            <person name="Martin F."/>
            <person name="Silar P."/>
            <person name="Natvig D.O."/>
            <person name="Lalanne C."/>
            <person name="Gautier V."/>
            <person name="Ament-Velasquez S.L."/>
            <person name="Kruys A."/>
            <person name="Hutchinson M.I."/>
            <person name="Powell A.J."/>
            <person name="Barry K."/>
            <person name="Miller A.N."/>
            <person name="Grigoriev I.V."/>
            <person name="Debuchy R."/>
            <person name="Gladieux P."/>
            <person name="Hiltunen Thoren M."/>
            <person name="Johannesson H."/>
        </authorList>
    </citation>
    <scope>NUCLEOTIDE SEQUENCE</scope>
    <source>
        <strain evidence="1">CBS 333.67</strain>
    </source>
</reference>
<organism evidence="1 2">
    <name type="scientific">Chaetomium strumarium</name>
    <dbReference type="NCBI Taxonomy" id="1170767"/>
    <lineage>
        <taxon>Eukaryota</taxon>
        <taxon>Fungi</taxon>
        <taxon>Dikarya</taxon>
        <taxon>Ascomycota</taxon>
        <taxon>Pezizomycotina</taxon>
        <taxon>Sordariomycetes</taxon>
        <taxon>Sordariomycetidae</taxon>
        <taxon>Sordariales</taxon>
        <taxon>Chaetomiaceae</taxon>
        <taxon>Chaetomium</taxon>
    </lineage>
</organism>
<comment type="caution">
    <text evidence="1">The sequence shown here is derived from an EMBL/GenBank/DDBJ whole genome shotgun (WGS) entry which is preliminary data.</text>
</comment>
<sequence>MCSHPSQSCHTRVADECNWKCRHQYHTSCKGSVVSSLSRRRTWLLTVQSSLFVFAGCWRGSRRPRFMLYVASHPLEDWSPVTCGSVLHQPEVYILLSNKGRARRAMKKHRSASHLSHAQSCRGIWTVRPRILIGNQAFCMYMASSTCIRQCDRCGTAHIRR</sequence>
<dbReference type="Proteomes" id="UP001273166">
    <property type="component" value="Unassembled WGS sequence"/>
</dbReference>
<dbReference type="EMBL" id="JAUDZG010000001">
    <property type="protein sequence ID" value="KAK3311486.1"/>
    <property type="molecule type" value="Genomic_DNA"/>
</dbReference>